<sequence>MAFGRPKRRPVKYFQTLMLLVREPLLKLNTASVTIVLLVPNQEVNRYVFSAGVDTEIGNNKTHPPIMNADSSMRISSSRNPKC</sequence>
<keyword evidence="2" id="KW-0645">Protease</keyword>
<accession>A0A1R3GQ31</accession>
<dbReference type="EMBL" id="AWUE01021944">
    <property type="protein sequence ID" value="OMO60182.1"/>
    <property type="molecule type" value="Genomic_DNA"/>
</dbReference>
<proteinExistence type="predicted"/>
<dbReference type="AlphaFoldDB" id="A0A1R3GQ31"/>
<name>A0A1R3GQ31_9ROSI</name>
<dbReference type="Proteomes" id="UP000187203">
    <property type="component" value="Unassembled WGS sequence"/>
</dbReference>
<feature type="region of interest" description="Disordered" evidence="1">
    <location>
        <begin position="59"/>
        <end position="83"/>
    </location>
</feature>
<protein>
    <submittedName>
        <fullName evidence="2">Subtilisin-like protease-like protein</fullName>
    </submittedName>
</protein>
<gene>
    <name evidence="2" type="ORF">COLO4_33909</name>
</gene>
<feature type="compositionally biased region" description="Polar residues" evidence="1">
    <location>
        <begin position="69"/>
        <end position="83"/>
    </location>
</feature>
<comment type="caution">
    <text evidence="2">The sequence shown here is derived from an EMBL/GenBank/DDBJ whole genome shotgun (WGS) entry which is preliminary data.</text>
</comment>
<evidence type="ECO:0000256" key="1">
    <source>
        <dbReference type="SAM" id="MobiDB-lite"/>
    </source>
</evidence>
<keyword evidence="3" id="KW-1185">Reference proteome</keyword>
<dbReference type="GO" id="GO:0008233">
    <property type="term" value="F:peptidase activity"/>
    <property type="evidence" value="ECO:0007669"/>
    <property type="project" value="UniProtKB-KW"/>
</dbReference>
<organism evidence="2 3">
    <name type="scientific">Corchorus olitorius</name>
    <dbReference type="NCBI Taxonomy" id="93759"/>
    <lineage>
        <taxon>Eukaryota</taxon>
        <taxon>Viridiplantae</taxon>
        <taxon>Streptophyta</taxon>
        <taxon>Embryophyta</taxon>
        <taxon>Tracheophyta</taxon>
        <taxon>Spermatophyta</taxon>
        <taxon>Magnoliopsida</taxon>
        <taxon>eudicotyledons</taxon>
        <taxon>Gunneridae</taxon>
        <taxon>Pentapetalae</taxon>
        <taxon>rosids</taxon>
        <taxon>malvids</taxon>
        <taxon>Malvales</taxon>
        <taxon>Malvaceae</taxon>
        <taxon>Grewioideae</taxon>
        <taxon>Apeibeae</taxon>
        <taxon>Corchorus</taxon>
    </lineage>
</organism>
<evidence type="ECO:0000313" key="3">
    <source>
        <dbReference type="Proteomes" id="UP000187203"/>
    </source>
</evidence>
<evidence type="ECO:0000313" key="2">
    <source>
        <dbReference type="EMBL" id="OMO60182.1"/>
    </source>
</evidence>
<dbReference type="GO" id="GO:0006508">
    <property type="term" value="P:proteolysis"/>
    <property type="evidence" value="ECO:0007669"/>
    <property type="project" value="UniProtKB-KW"/>
</dbReference>
<keyword evidence="2" id="KW-0378">Hydrolase</keyword>
<reference evidence="3" key="1">
    <citation type="submission" date="2013-09" db="EMBL/GenBank/DDBJ databases">
        <title>Corchorus olitorius genome sequencing.</title>
        <authorList>
            <person name="Alam M."/>
            <person name="Haque M.S."/>
            <person name="Islam M.S."/>
            <person name="Emdad E.M."/>
            <person name="Islam M.M."/>
            <person name="Ahmed B."/>
            <person name="Halim A."/>
            <person name="Hossen Q.M.M."/>
            <person name="Hossain M.Z."/>
            <person name="Ahmed R."/>
            <person name="Khan M.M."/>
            <person name="Islam R."/>
            <person name="Rashid M.M."/>
            <person name="Khan S.A."/>
            <person name="Rahman M.S."/>
            <person name="Alam M."/>
            <person name="Yahiya A.S."/>
            <person name="Khan M.S."/>
            <person name="Azam M.S."/>
            <person name="Haque T."/>
            <person name="Lashkar M.Z.H."/>
            <person name="Akhand A.I."/>
            <person name="Morshed G."/>
            <person name="Roy S."/>
            <person name="Uddin K.S."/>
            <person name="Rabeya T."/>
            <person name="Hossain A.S."/>
            <person name="Chowdhury A."/>
            <person name="Snigdha A.R."/>
            <person name="Mortoza M.S."/>
            <person name="Matin S.A."/>
            <person name="Hoque S.M.E."/>
            <person name="Islam M.K."/>
            <person name="Roy D.K."/>
            <person name="Haider R."/>
            <person name="Moosa M.M."/>
            <person name="Elias S.M."/>
            <person name="Hasan A.M."/>
            <person name="Jahan S."/>
            <person name="Shafiuddin M."/>
            <person name="Mahmood N."/>
            <person name="Shommy N.S."/>
        </authorList>
    </citation>
    <scope>NUCLEOTIDE SEQUENCE [LARGE SCALE GENOMIC DNA]</scope>
    <source>
        <strain evidence="3">cv. O-4</strain>
    </source>
</reference>